<dbReference type="Gene3D" id="6.10.160.10">
    <property type="match status" value="1"/>
</dbReference>
<evidence type="ECO:0000256" key="5">
    <source>
        <dbReference type="HAMAP-Rule" id="MF_00382"/>
    </source>
</evidence>
<keyword evidence="5 6" id="KW-0694">RNA-binding</keyword>
<dbReference type="FunFam" id="1.10.1900.20:FF:000001">
    <property type="entry name" value="50S ribosomal protein L20"/>
    <property type="match status" value="1"/>
</dbReference>
<evidence type="ECO:0000256" key="6">
    <source>
        <dbReference type="RuleBase" id="RU000560"/>
    </source>
</evidence>
<evidence type="ECO:0000313" key="8">
    <source>
        <dbReference type="Proteomes" id="UP000178930"/>
    </source>
</evidence>
<dbReference type="GO" id="GO:1990904">
    <property type="term" value="C:ribonucleoprotein complex"/>
    <property type="evidence" value="ECO:0007669"/>
    <property type="project" value="UniProtKB-KW"/>
</dbReference>
<dbReference type="InterPro" id="IPR005813">
    <property type="entry name" value="Ribosomal_bL20"/>
</dbReference>
<evidence type="ECO:0000313" key="7">
    <source>
        <dbReference type="EMBL" id="OGY45347.1"/>
    </source>
</evidence>
<dbReference type="HAMAP" id="MF_00382">
    <property type="entry name" value="Ribosomal_bL20"/>
    <property type="match status" value="1"/>
</dbReference>
<dbReference type="InterPro" id="IPR035566">
    <property type="entry name" value="Ribosomal_protein_bL20_C"/>
</dbReference>
<dbReference type="CDD" id="cd07026">
    <property type="entry name" value="Ribosomal_L20"/>
    <property type="match status" value="1"/>
</dbReference>
<organism evidence="7 8">
    <name type="scientific">Candidatus Buchananbacteria bacterium RIFCSPHIGHO2_01_FULL_39_14</name>
    <dbReference type="NCBI Taxonomy" id="1797532"/>
    <lineage>
        <taxon>Bacteria</taxon>
        <taxon>Candidatus Buchananiibacteriota</taxon>
    </lineage>
</organism>
<dbReference type="Pfam" id="PF00453">
    <property type="entry name" value="Ribosomal_L20"/>
    <property type="match status" value="1"/>
</dbReference>
<dbReference type="SUPFAM" id="SSF74731">
    <property type="entry name" value="Ribosomal protein L20"/>
    <property type="match status" value="1"/>
</dbReference>
<dbReference type="NCBIfam" id="TIGR01032">
    <property type="entry name" value="rplT_bact"/>
    <property type="match status" value="1"/>
</dbReference>
<dbReference type="STRING" id="1797532.A2729_00250"/>
<dbReference type="GO" id="GO:0000027">
    <property type="term" value="P:ribosomal large subunit assembly"/>
    <property type="evidence" value="ECO:0007669"/>
    <property type="project" value="UniProtKB-UniRule"/>
</dbReference>
<dbReference type="Proteomes" id="UP000178930">
    <property type="component" value="Unassembled WGS sequence"/>
</dbReference>
<dbReference type="EMBL" id="MHIB01000003">
    <property type="protein sequence ID" value="OGY45347.1"/>
    <property type="molecule type" value="Genomic_DNA"/>
</dbReference>
<dbReference type="GO" id="GO:0003735">
    <property type="term" value="F:structural constituent of ribosome"/>
    <property type="evidence" value="ECO:0007669"/>
    <property type="project" value="InterPro"/>
</dbReference>
<comment type="caution">
    <text evidence="7">The sequence shown here is derived from an EMBL/GenBank/DDBJ whole genome shotgun (WGS) entry which is preliminary data.</text>
</comment>
<evidence type="ECO:0000256" key="4">
    <source>
        <dbReference type="ARBA" id="ARBA00035172"/>
    </source>
</evidence>
<evidence type="ECO:0000256" key="2">
    <source>
        <dbReference type="ARBA" id="ARBA00022980"/>
    </source>
</evidence>
<comment type="similarity">
    <text evidence="1 5 6">Belongs to the bacterial ribosomal protein bL20 family.</text>
</comment>
<evidence type="ECO:0000256" key="3">
    <source>
        <dbReference type="ARBA" id="ARBA00023274"/>
    </source>
</evidence>
<keyword evidence="3 5" id="KW-0687">Ribonucleoprotein</keyword>
<dbReference type="PRINTS" id="PR00062">
    <property type="entry name" value="RIBOSOMALL20"/>
</dbReference>
<dbReference type="GO" id="GO:0005840">
    <property type="term" value="C:ribosome"/>
    <property type="evidence" value="ECO:0007669"/>
    <property type="project" value="UniProtKB-KW"/>
</dbReference>
<reference evidence="7 8" key="1">
    <citation type="journal article" date="2016" name="Nat. Commun.">
        <title>Thousands of microbial genomes shed light on interconnected biogeochemical processes in an aquifer system.</title>
        <authorList>
            <person name="Anantharaman K."/>
            <person name="Brown C.T."/>
            <person name="Hug L.A."/>
            <person name="Sharon I."/>
            <person name="Castelle C.J."/>
            <person name="Probst A.J."/>
            <person name="Thomas B.C."/>
            <person name="Singh A."/>
            <person name="Wilkins M.J."/>
            <person name="Karaoz U."/>
            <person name="Brodie E.L."/>
            <person name="Williams K.H."/>
            <person name="Hubbard S.S."/>
            <person name="Banfield J.F."/>
        </authorList>
    </citation>
    <scope>NUCLEOTIDE SEQUENCE [LARGE SCALE GENOMIC DNA]</scope>
</reference>
<name>A0A1G1Y197_9BACT</name>
<proteinExistence type="inferred from homology"/>
<sequence>MPRVKRGKTHVAKRKRLFAQTKGYRWGRKNTIRLARTALYKAGVHAYRGRKEKKRVNRALWQIQINAACRQNGLTYSKFINLLKVNKIELDRKVLAQLASQNPTVFEKIVAEVKK</sequence>
<gene>
    <name evidence="5" type="primary">rplT</name>
    <name evidence="7" type="ORF">A2729_00250</name>
</gene>
<dbReference type="GO" id="GO:0006412">
    <property type="term" value="P:translation"/>
    <property type="evidence" value="ECO:0007669"/>
    <property type="project" value="InterPro"/>
</dbReference>
<protein>
    <recommendedName>
        <fullName evidence="4 5">Large ribosomal subunit protein bL20</fullName>
    </recommendedName>
</protein>
<dbReference type="GO" id="GO:0019843">
    <property type="term" value="F:rRNA binding"/>
    <property type="evidence" value="ECO:0007669"/>
    <property type="project" value="UniProtKB-UniRule"/>
</dbReference>
<dbReference type="Gene3D" id="1.10.1900.20">
    <property type="entry name" value="Ribosomal protein L20"/>
    <property type="match status" value="1"/>
</dbReference>
<dbReference type="AlphaFoldDB" id="A0A1G1Y197"/>
<evidence type="ECO:0000256" key="1">
    <source>
        <dbReference type="ARBA" id="ARBA00007698"/>
    </source>
</evidence>
<dbReference type="PANTHER" id="PTHR10986">
    <property type="entry name" value="39S RIBOSOMAL PROTEIN L20"/>
    <property type="match status" value="1"/>
</dbReference>
<comment type="function">
    <text evidence="5 6">Binds directly to 23S ribosomal RNA and is necessary for the in vitro assembly process of the 50S ribosomal subunit. It is not involved in the protein synthesizing functions of that subunit.</text>
</comment>
<accession>A0A1G1Y197</accession>
<keyword evidence="5 6" id="KW-0699">rRNA-binding</keyword>
<keyword evidence="2 5" id="KW-0689">Ribosomal protein</keyword>